<comment type="catalytic activity">
    <reaction evidence="13 14">
        <text>a 5'-end ribonucleotide-tRNA(His) + GTP + ATP + H2O = a 5'-end phospho-guanosine-ribonucleotide-tRNA(His) + AMP + 2 diphosphate + H(+)</text>
        <dbReference type="Rhea" id="RHEA:54564"/>
        <dbReference type="Rhea" id="RHEA-COMP:14193"/>
        <dbReference type="Rhea" id="RHEA-COMP:14917"/>
        <dbReference type="ChEBI" id="CHEBI:15377"/>
        <dbReference type="ChEBI" id="CHEBI:15378"/>
        <dbReference type="ChEBI" id="CHEBI:30616"/>
        <dbReference type="ChEBI" id="CHEBI:33019"/>
        <dbReference type="ChEBI" id="CHEBI:37565"/>
        <dbReference type="ChEBI" id="CHEBI:138282"/>
        <dbReference type="ChEBI" id="CHEBI:141847"/>
        <dbReference type="ChEBI" id="CHEBI:456215"/>
        <dbReference type="EC" id="2.7.7.79"/>
    </reaction>
</comment>
<name>A0A1E4RK64_9ASCO</name>
<dbReference type="GeneID" id="30995608"/>
<feature type="binding site" evidence="16">
    <location>
        <position position="29"/>
    </location>
    <ligand>
        <name>Mg(2+)</name>
        <dbReference type="ChEBI" id="CHEBI:18420"/>
        <label>1</label>
        <note>catalytic</note>
    </ligand>
</feature>
<evidence type="ECO:0000256" key="11">
    <source>
        <dbReference type="ARBA" id="ARBA00023134"/>
    </source>
</evidence>
<feature type="binding site" evidence="16">
    <location>
        <position position="30"/>
    </location>
    <ligand>
        <name>Mg(2+)</name>
        <dbReference type="ChEBI" id="CHEBI:18420"/>
        <label>1</label>
        <note>catalytic</note>
    </ligand>
</feature>
<feature type="domain" description="tRNAHis guanylyltransferase catalytic" evidence="17">
    <location>
        <begin position="6"/>
        <end position="137"/>
    </location>
</feature>
<dbReference type="InterPro" id="IPR038469">
    <property type="entry name" value="tRNAHis_GuaTrfase_Thg1_sf"/>
</dbReference>
<evidence type="ECO:0000256" key="1">
    <source>
        <dbReference type="ARBA" id="ARBA00002939"/>
    </source>
</evidence>
<dbReference type="GO" id="GO:0005525">
    <property type="term" value="F:GTP binding"/>
    <property type="evidence" value="ECO:0007669"/>
    <property type="project" value="UniProtKB-UniRule"/>
</dbReference>
<evidence type="ECO:0000256" key="14">
    <source>
        <dbReference type="PIRNR" id="PIRNR028980"/>
    </source>
</evidence>
<keyword evidence="8 14" id="KW-0479">Metal-binding</keyword>
<evidence type="ECO:0000313" key="19">
    <source>
        <dbReference type="EMBL" id="ODV67667.1"/>
    </source>
</evidence>
<dbReference type="EMBL" id="KV454540">
    <property type="protein sequence ID" value="ODV67667.1"/>
    <property type="molecule type" value="Genomic_DNA"/>
</dbReference>
<evidence type="ECO:0000259" key="18">
    <source>
        <dbReference type="Pfam" id="PF14413"/>
    </source>
</evidence>
<dbReference type="AlphaFoldDB" id="A0A1E4RK64"/>
<proteinExistence type="inferred from homology"/>
<feature type="binding site" evidence="16">
    <location>
        <position position="76"/>
    </location>
    <ligand>
        <name>Mg(2+)</name>
        <dbReference type="ChEBI" id="CHEBI:18420"/>
        <label>2</label>
        <note>catalytic</note>
    </ligand>
</feature>
<comment type="cofactor">
    <cofactor evidence="16">
        <name>Mg(2+)</name>
        <dbReference type="ChEBI" id="CHEBI:18420"/>
    </cofactor>
    <text evidence="16">Binds 2 magnesium ions per subunit.</text>
</comment>
<evidence type="ECO:0000259" key="17">
    <source>
        <dbReference type="Pfam" id="PF04446"/>
    </source>
</evidence>
<feature type="binding site" evidence="16">
    <location>
        <position position="76"/>
    </location>
    <ligand>
        <name>Mg(2+)</name>
        <dbReference type="ChEBI" id="CHEBI:18420"/>
        <label>1</label>
        <note>catalytic</note>
    </ligand>
</feature>
<evidence type="ECO:0000256" key="13">
    <source>
        <dbReference type="ARBA" id="ARBA00047281"/>
    </source>
</evidence>
<evidence type="ECO:0000313" key="20">
    <source>
        <dbReference type="Proteomes" id="UP000095085"/>
    </source>
</evidence>
<dbReference type="InterPro" id="IPR024956">
    <property type="entry name" value="tRNAHis_GuaTrfase_cat"/>
</dbReference>
<keyword evidence="11 14" id="KW-0342">GTP-binding</keyword>
<dbReference type="PANTHER" id="PTHR12729">
    <property type="entry name" value="TRNA(HIS) GUANYLYLTRANSFERASE-RELATED"/>
    <property type="match status" value="1"/>
</dbReference>
<organism evidence="19 20">
    <name type="scientific">Hyphopichia burtonii NRRL Y-1933</name>
    <dbReference type="NCBI Taxonomy" id="984485"/>
    <lineage>
        <taxon>Eukaryota</taxon>
        <taxon>Fungi</taxon>
        <taxon>Dikarya</taxon>
        <taxon>Ascomycota</taxon>
        <taxon>Saccharomycotina</taxon>
        <taxon>Pichiomycetes</taxon>
        <taxon>Debaryomycetaceae</taxon>
        <taxon>Hyphopichia</taxon>
    </lineage>
</organism>
<comment type="function">
    <text evidence="1 14">Adds a GMP to the 5'-end of tRNA(His) after transcription and RNase P cleavage.</text>
</comment>
<dbReference type="PANTHER" id="PTHR12729:SF6">
    <property type="entry name" value="TRNA(HIS) GUANYLYLTRANSFERASE-RELATED"/>
    <property type="match status" value="1"/>
</dbReference>
<keyword evidence="7 14" id="KW-0548">Nucleotidyltransferase</keyword>
<evidence type="ECO:0000256" key="12">
    <source>
        <dbReference type="ARBA" id="ARBA00032480"/>
    </source>
</evidence>
<dbReference type="GO" id="GO:0008193">
    <property type="term" value="F:tRNA guanylyltransferase activity"/>
    <property type="evidence" value="ECO:0007669"/>
    <property type="project" value="UniProtKB-UniRule"/>
</dbReference>
<keyword evidence="10 14" id="KW-0460">Magnesium</keyword>
<dbReference type="InterPro" id="IPR025845">
    <property type="entry name" value="Thg1_C_dom"/>
</dbReference>
<evidence type="ECO:0000256" key="9">
    <source>
        <dbReference type="ARBA" id="ARBA00022741"/>
    </source>
</evidence>
<evidence type="ECO:0000256" key="3">
    <source>
        <dbReference type="ARBA" id="ARBA00012511"/>
    </source>
</evidence>
<dbReference type="Gene3D" id="3.30.70.3000">
    <property type="match status" value="1"/>
</dbReference>
<keyword evidence="6 14" id="KW-0819">tRNA processing</keyword>
<sequence>MANSRFEYVKQFERENLLLPETYLIIRVDGKGFHKFSQEYEFEKPNDLRALQVMNRAAMNLVKQFPDIQLAYGDSDEYSFLLRRSCTLFERREMKLITTFASFMSVNYMFEWNKEFPEKPIRSERLPTFDARAVVYPTSTLIRDYFSWRQVDCHINNLYNTTYWNLILKAGMTGKEAENRLIGTVSSDKNEILFKEFQINYNNEPEIYKKGTIIVREYNDWKTLSNEVKEEELSDRQKQRLEKQRKKADIVECHVDIIKDEFWEKRPWLLQ</sequence>
<dbReference type="Pfam" id="PF14413">
    <property type="entry name" value="Thg1C"/>
    <property type="match status" value="1"/>
</dbReference>
<keyword evidence="9 14" id="KW-0547">Nucleotide-binding</keyword>
<feature type="domain" description="Thg1 C-terminal" evidence="18">
    <location>
        <begin position="142"/>
        <end position="259"/>
    </location>
</feature>
<dbReference type="Proteomes" id="UP000095085">
    <property type="component" value="Unassembled WGS sequence"/>
</dbReference>
<dbReference type="GO" id="GO:0042802">
    <property type="term" value="F:identical protein binding"/>
    <property type="evidence" value="ECO:0007669"/>
    <property type="project" value="EnsemblFungi"/>
</dbReference>
<gene>
    <name evidence="19" type="ORF">HYPBUDRAFT_152513</name>
</gene>
<comment type="similarity">
    <text evidence="2 14">Belongs to the tRNA(His) guanylyltransferase family.</text>
</comment>
<evidence type="ECO:0000256" key="8">
    <source>
        <dbReference type="ARBA" id="ARBA00022723"/>
    </source>
</evidence>
<feature type="binding site" evidence="15">
    <location>
        <begin position="29"/>
        <end position="34"/>
    </location>
    <ligand>
        <name>GTP</name>
        <dbReference type="ChEBI" id="CHEBI:37565"/>
    </ligand>
</feature>
<keyword evidence="5 14" id="KW-0808">Transferase</keyword>
<evidence type="ECO:0000256" key="4">
    <source>
        <dbReference type="ARBA" id="ARBA00015443"/>
    </source>
</evidence>
<feature type="binding site" evidence="16">
    <location>
        <position position="29"/>
    </location>
    <ligand>
        <name>Mg(2+)</name>
        <dbReference type="ChEBI" id="CHEBI:18420"/>
        <label>2</label>
        <note>catalytic</note>
    </ligand>
</feature>
<dbReference type="GO" id="GO:0006400">
    <property type="term" value="P:tRNA modification"/>
    <property type="evidence" value="ECO:0007669"/>
    <property type="project" value="UniProtKB-UniRule"/>
</dbReference>
<evidence type="ECO:0000256" key="7">
    <source>
        <dbReference type="ARBA" id="ARBA00022695"/>
    </source>
</evidence>
<evidence type="ECO:0000256" key="15">
    <source>
        <dbReference type="PIRSR" id="PIRSR028980-1"/>
    </source>
</evidence>
<reference evidence="20" key="1">
    <citation type="submission" date="2016-05" db="EMBL/GenBank/DDBJ databases">
        <title>Comparative genomics of biotechnologically important yeasts.</title>
        <authorList>
            <consortium name="DOE Joint Genome Institute"/>
            <person name="Riley R."/>
            <person name="Haridas S."/>
            <person name="Wolfe K.H."/>
            <person name="Lopes M.R."/>
            <person name="Hittinger C.T."/>
            <person name="Goker M."/>
            <person name="Salamov A."/>
            <person name="Wisecaver J."/>
            <person name="Long T.M."/>
            <person name="Aerts A.L."/>
            <person name="Barry K."/>
            <person name="Choi C."/>
            <person name="Clum A."/>
            <person name="Coughlan A.Y."/>
            <person name="Deshpande S."/>
            <person name="Douglass A.P."/>
            <person name="Hanson S.J."/>
            <person name="Klenk H.-P."/>
            <person name="Labutti K."/>
            <person name="Lapidus A."/>
            <person name="Lindquist E."/>
            <person name="Lipzen A."/>
            <person name="Meier-Kolthoff J.P."/>
            <person name="Ohm R.A."/>
            <person name="Otillar R.P."/>
            <person name="Pangilinan J."/>
            <person name="Peng Y."/>
            <person name="Rokas A."/>
            <person name="Rosa C.A."/>
            <person name="Scheuner C."/>
            <person name="Sibirny A.A."/>
            <person name="Slot J.C."/>
            <person name="Stielow J.B."/>
            <person name="Sun H."/>
            <person name="Kurtzman C.P."/>
            <person name="Blackwell M."/>
            <person name="Grigoriev I.V."/>
            <person name="Jeffries T.W."/>
        </authorList>
    </citation>
    <scope>NUCLEOTIDE SEQUENCE [LARGE SCALE GENOMIC DNA]</scope>
    <source>
        <strain evidence="20">NRRL Y-1933</strain>
    </source>
</reference>
<dbReference type="EC" id="2.7.7.79" evidence="3 14"/>
<keyword evidence="20" id="KW-1185">Reference proteome</keyword>
<feature type="binding site" evidence="15">
    <location>
        <begin position="75"/>
        <end position="76"/>
    </location>
    <ligand>
        <name>GTP</name>
        <dbReference type="ChEBI" id="CHEBI:37565"/>
    </ligand>
</feature>
<dbReference type="InterPro" id="IPR007537">
    <property type="entry name" value="tRNAHis_GuaTrfase_Thg1"/>
</dbReference>
<dbReference type="OrthoDB" id="62560at2759"/>
<evidence type="ECO:0000256" key="16">
    <source>
        <dbReference type="PIRSR" id="PIRSR028980-2"/>
    </source>
</evidence>
<evidence type="ECO:0000256" key="5">
    <source>
        <dbReference type="ARBA" id="ARBA00022679"/>
    </source>
</evidence>
<dbReference type="Pfam" id="PF04446">
    <property type="entry name" value="Thg1"/>
    <property type="match status" value="1"/>
</dbReference>
<dbReference type="RefSeq" id="XP_020076734.1">
    <property type="nucleotide sequence ID" value="XM_020221058.1"/>
</dbReference>
<evidence type="ECO:0000256" key="10">
    <source>
        <dbReference type="ARBA" id="ARBA00022842"/>
    </source>
</evidence>
<accession>A0A1E4RK64</accession>
<evidence type="ECO:0000256" key="6">
    <source>
        <dbReference type="ARBA" id="ARBA00022694"/>
    </source>
</evidence>
<evidence type="ECO:0000256" key="2">
    <source>
        <dbReference type="ARBA" id="ARBA00010113"/>
    </source>
</evidence>
<protein>
    <recommendedName>
        <fullName evidence="4 14">tRNA(His) guanylyltransferase</fullName>
        <ecNumber evidence="3 14">2.7.7.79</ecNumber>
    </recommendedName>
    <alternativeName>
        <fullName evidence="12 14">tRNA-histidine guanylyltransferase</fullName>
    </alternativeName>
</protein>
<dbReference type="FunFam" id="3.30.70.3000:FF:000001">
    <property type="entry name" value="tRNA(His) guanylyltransferase"/>
    <property type="match status" value="1"/>
</dbReference>
<dbReference type="STRING" id="984485.A0A1E4RK64"/>
<dbReference type="PIRSF" id="PIRSF028980">
    <property type="entry name" value="tRNAHis_guanylyltransferase"/>
    <property type="match status" value="1"/>
</dbReference>
<dbReference type="GO" id="GO:0000287">
    <property type="term" value="F:magnesium ion binding"/>
    <property type="evidence" value="ECO:0007669"/>
    <property type="project" value="UniProtKB-UniRule"/>
</dbReference>